<dbReference type="PANTHER" id="PTHR32268:SF15">
    <property type="entry name" value="HOMOSERINE ACETYLTRANSFERASE FAMILY PROTEIN (AFU_ORTHOLOGUE AFUA_1G15350)"/>
    <property type="match status" value="1"/>
</dbReference>
<feature type="domain" description="AB hydrolase-1" evidence="3">
    <location>
        <begin position="67"/>
        <end position="334"/>
    </location>
</feature>
<dbReference type="RefSeq" id="WP_091639354.1">
    <property type="nucleotide sequence ID" value="NZ_FOEG01000001.1"/>
</dbReference>
<dbReference type="PIRSF" id="PIRSF000443">
    <property type="entry name" value="Homoser_Ac_trans"/>
    <property type="match status" value="1"/>
</dbReference>
<dbReference type="Pfam" id="PF00561">
    <property type="entry name" value="Abhydrolase_1"/>
    <property type="match status" value="1"/>
</dbReference>
<organism evidence="4 5">
    <name type="scientific">Aquisalimonas asiatica</name>
    <dbReference type="NCBI Taxonomy" id="406100"/>
    <lineage>
        <taxon>Bacteria</taxon>
        <taxon>Pseudomonadati</taxon>
        <taxon>Pseudomonadota</taxon>
        <taxon>Gammaproteobacteria</taxon>
        <taxon>Chromatiales</taxon>
        <taxon>Ectothiorhodospiraceae</taxon>
        <taxon>Aquisalimonas</taxon>
    </lineage>
</organism>
<dbReference type="AlphaFoldDB" id="A0A1H8Q365"/>
<dbReference type="EMBL" id="FOEG01000001">
    <property type="protein sequence ID" value="SEO48640.1"/>
    <property type="molecule type" value="Genomic_DNA"/>
</dbReference>
<dbReference type="Gene3D" id="3.40.50.1820">
    <property type="entry name" value="alpha/beta hydrolase"/>
    <property type="match status" value="1"/>
</dbReference>
<evidence type="ECO:0000256" key="1">
    <source>
        <dbReference type="PIRSR" id="PIRSR000443-1"/>
    </source>
</evidence>
<feature type="active site" evidence="1">
    <location>
        <position position="334"/>
    </location>
</feature>
<evidence type="ECO:0000256" key="2">
    <source>
        <dbReference type="SAM" id="SignalP"/>
    </source>
</evidence>
<keyword evidence="2" id="KW-0732">Signal</keyword>
<evidence type="ECO:0000313" key="4">
    <source>
        <dbReference type="EMBL" id="SEO48640.1"/>
    </source>
</evidence>
<dbReference type="PANTHER" id="PTHR32268">
    <property type="entry name" value="HOMOSERINE O-ACETYLTRANSFERASE"/>
    <property type="match status" value="1"/>
</dbReference>
<dbReference type="GO" id="GO:0016747">
    <property type="term" value="F:acyltransferase activity, transferring groups other than amino-acyl groups"/>
    <property type="evidence" value="ECO:0007669"/>
    <property type="project" value="InterPro"/>
</dbReference>
<protein>
    <submittedName>
        <fullName evidence="4">Homoserine O-acetyltransferase</fullName>
    </submittedName>
</protein>
<sequence>MTITPTGAALRSSAAAASMLLLVATASADTERFDLGDFELESGEVIEDAFLTYVTHGELNEARDNAILVLPSLMANHTRHDFLIGEGLALDPDEYFIIAANTLGNGHAISPSNSESQPNMDFPQFSIRDMVNAQHELVTEEFELDGLFSVVGLSMGGMQAYEWAASHPEFMDSIVPIITMGRTTGWVTAIWETQRRAIMEDDAWQDGDYDEQPGGFKSAIGGLMVWVRHWHWMDPEFEEDNKEAIAWLEEQEDNLMEVWDANNYIYQTRAEDLHDISEAPGMDGDYEEALRSIQAHALIMPGTKDILHPPDDSRLAAELIPNARLAEIDSDLGHLGGGGVDEADIDFVNNEMRAFFNELRN</sequence>
<dbReference type="Proteomes" id="UP000199657">
    <property type="component" value="Unassembled WGS sequence"/>
</dbReference>
<feature type="signal peptide" evidence="2">
    <location>
        <begin position="1"/>
        <end position="28"/>
    </location>
</feature>
<feature type="active site" description="Nucleophile" evidence="1">
    <location>
        <position position="154"/>
    </location>
</feature>
<evidence type="ECO:0000259" key="3">
    <source>
        <dbReference type="Pfam" id="PF00561"/>
    </source>
</evidence>
<evidence type="ECO:0000313" key="5">
    <source>
        <dbReference type="Proteomes" id="UP000199657"/>
    </source>
</evidence>
<dbReference type="OrthoDB" id="9800754at2"/>
<dbReference type="InterPro" id="IPR000073">
    <property type="entry name" value="AB_hydrolase_1"/>
</dbReference>
<dbReference type="InterPro" id="IPR008220">
    <property type="entry name" value="HAT_MetX-like"/>
</dbReference>
<feature type="active site" evidence="1">
    <location>
        <position position="305"/>
    </location>
</feature>
<gene>
    <name evidence="4" type="ORF">SAMN04488052_101322</name>
</gene>
<feature type="chain" id="PRO_5011663207" evidence="2">
    <location>
        <begin position="29"/>
        <end position="361"/>
    </location>
</feature>
<dbReference type="InterPro" id="IPR029058">
    <property type="entry name" value="AB_hydrolase_fold"/>
</dbReference>
<reference evidence="4 5" key="1">
    <citation type="submission" date="2016-10" db="EMBL/GenBank/DDBJ databases">
        <authorList>
            <person name="de Groot N.N."/>
        </authorList>
    </citation>
    <scope>NUCLEOTIDE SEQUENCE [LARGE SCALE GENOMIC DNA]</scope>
    <source>
        <strain evidence="4 5">CGMCC 1.6291</strain>
    </source>
</reference>
<proteinExistence type="predicted"/>
<name>A0A1H8Q365_9GAMM</name>
<keyword evidence="5" id="KW-1185">Reference proteome</keyword>
<dbReference type="SUPFAM" id="SSF53474">
    <property type="entry name" value="alpha/beta-Hydrolases"/>
    <property type="match status" value="1"/>
</dbReference>
<dbReference type="STRING" id="406100.SAMN04488052_101322"/>
<accession>A0A1H8Q365</accession>
<keyword evidence="4" id="KW-0808">Transferase</keyword>